<dbReference type="EMBL" id="BRVS01000009">
    <property type="protein sequence ID" value="GLB67899.1"/>
    <property type="molecule type" value="Genomic_DNA"/>
</dbReference>
<dbReference type="Proteomes" id="UP001209654">
    <property type="component" value="Unassembled WGS sequence"/>
</dbReference>
<protein>
    <recommendedName>
        <fullName evidence="4">Integral membrane protein</fullName>
    </recommendedName>
</protein>
<evidence type="ECO:0000313" key="2">
    <source>
        <dbReference type="EMBL" id="GLB67899.1"/>
    </source>
</evidence>
<organism evidence="2 3">
    <name type="scientific">Arthrobacter mangrovi</name>
    <dbReference type="NCBI Taxonomy" id="2966350"/>
    <lineage>
        <taxon>Bacteria</taxon>
        <taxon>Bacillati</taxon>
        <taxon>Actinomycetota</taxon>
        <taxon>Actinomycetes</taxon>
        <taxon>Micrococcales</taxon>
        <taxon>Micrococcaceae</taxon>
        <taxon>Arthrobacter</taxon>
    </lineage>
</organism>
<proteinExistence type="predicted"/>
<name>A0ABQ5MV93_9MICC</name>
<keyword evidence="1" id="KW-1133">Transmembrane helix</keyword>
<evidence type="ECO:0000313" key="3">
    <source>
        <dbReference type="Proteomes" id="UP001209654"/>
    </source>
</evidence>
<accession>A0ABQ5MV93</accession>
<feature type="transmembrane region" description="Helical" evidence="1">
    <location>
        <begin position="64"/>
        <end position="82"/>
    </location>
</feature>
<feature type="transmembrane region" description="Helical" evidence="1">
    <location>
        <begin position="33"/>
        <end position="52"/>
    </location>
</feature>
<feature type="transmembrane region" description="Helical" evidence="1">
    <location>
        <begin position="6"/>
        <end position="26"/>
    </location>
</feature>
<sequence>MLLPIIACEIGFWVVLVLALVARYVLRKPRTARALLIAVPLIDVVLLALIVIDLRGGAVADWSHGLGALYLGISVAFGHSLVRWLDAKFAQRFDGAPARPKLYGWERARQEWREFGKAILAGAISAAVLLACIWLVGDASRTAELAGWLPRIGLVLGIWGIIALSYTVWPKRAPSVSAPDGKADAASRPPR</sequence>
<feature type="transmembrane region" description="Helical" evidence="1">
    <location>
        <begin position="115"/>
        <end position="136"/>
    </location>
</feature>
<keyword evidence="3" id="KW-1185">Reference proteome</keyword>
<reference evidence="2 3" key="1">
    <citation type="journal article" date="2023" name="Int. J. Syst. Evol. Microbiol.">
        <title>Arthrobacter mangrovi sp. nov., an actinobacterium isolated from the rhizosphere of a mangrove.</title>
        <authorList>
            <person name="Hamada M."/>
            <person name="Saitou S."/>
            <person name="Enomoto N."/>
            <person name="Nanri K."/>
            <person name="Hidaka K."/>
            <person name="Miura T."/>
            <person name="Tamura T."/>
        </authorList>
    </citation>
    <scope>NUCLEOTIDE SEQUENCE [LARGE SCALE GENOMIC DNA]</scope>
    <source>
        <strain evidence="2 3">NBRC 112813</strain>
    </source>
</reference>
<feature type="transmembrane region" description="Helical" evidence="1">
    <location>
        <begin position="148"/>
        <end position="169"/>
    </location>
</feature>
<keyword evidence="1" id="KW-0812">Transmembrane</keyword>
<evidence type="ECO:0000256" key="1">
    <source>
        <dbReference type="SAM" id="Phobius"/>
    </source>
</evidence>
<gene>
    <name evidence="2" type="ORF">AHIS1636_23390</name>
</gene>
<keyword evidence="1" id="KW-0472">Membrane</keyword>
<evidence type="ECO:0008006" key="4">
    <source>
        <dbReference type="Google" id="ProtNLM"/>
    </source>
</evidence>
<comment type="caution">
    <text evidence="2">The sequence shown here is derived from an EMBL/GenBank/DDBJ whole genome shotgun (WGS) entry which is preliminary data.</text>
</comment>
<dbReference type="RefSeq" id="WP_264796009.1">
    <property type="nucleotide sequence ID" value="NZ_BRVS01000009.1"/>
</dbReference>